<keyword evidence="2" id="KW-1185">Reference proteome</keyword>
<reference evidence="1" key="1">
    <citation type="submission" date="2020-08" db="EMBL/GenBank/DDBJ databases">
        <title>Multicomponent nature underlies the extraordinary mechanical properties of spider dragline silk.</title>
        <authorList>
            <person name="Kono N."/>
            <person name="Nakamura H."/>
            <person name="Mori M."/>
            <person name="Yoshida Y."/>
            <person name="Ohtoshi R."/>
            <person name="Malay A.D."/>
            <person name="Moran D.A.P."/>
            <person name="Tomita M."/>
            <person name="Numata K."/>
            <person name="Arakawa K."/>
        </authorList>
    </citation>
    <scope>NUCLEOTIDE SEQUENCE</scope>
</reference>
<organism evidence="1 2">
    <name type="scientific">Trichonephila clavipes</name>
    <name type="common">Golden silk orbweaver</name>
    <name type="synonym">Nephila clavipes</name>
    <dbReference type="NCBI Taxonomy" id="2585209"/>
    <lineage>
        <taxon>Eukaryota</taxon>
        <taxon>Metazoa</taxon>
        <taxon>Ecdysozoa</taxon>
        <taxon>Arthropoda</taxon>
        <taxon>Chelicerata</taxon>
        <taxon>Arachnida</taxon>
        <taxon>Araneae</taxon>
        <taxon>Araneomorphae</taxon>
        <taxon>Entelegynae</taxon>
        <taxon>Araneoidea</taxon>
        <taxon>Nephilidae</taxon>
        <taxon>Trichonephila</taxon>
    </lineage>
</organism>
<evidence type="ECO:0000313" key="1">
    <source>
        <dbReference type="EMBL" id="GFY19198.1"/>
    </source>
</evidence>
<comment type="caution">
    <text evidence="1">The sequence shown here is derived from an EMBL/GenBank/DDBJ whole genome shotgun (WGS) entry which is preliminary data.</text>
</comment>
<sequence>MGRSDGTIRRCWKEWVENGRFQRHVVSDRRRATTDREDRLIARLAVTAYDSSLSTIRNDLRGRVCRSPGQRADPAFTIARHTDPHPGVIVWGAIYFKNWTPLVVIRAHLQHRGTSTTFRELFC</sequence>
<dbReference type="EMBL" id="BMAU01021351">
    <property type="protein sequence ID" value="GFY19198.1"/>
    <property type="molecule type" value="Genomic_DNA"/>
</dbReference>
<dbReference type="AlphaFoldDB" id="A0A8X6SX12"/>
<dbReference type="Proteomes" id="UP000887159">
    <property type="component" value="Unassembled WGS sequence"/>
</dbReference>
<evidence type="ECO:0000313" key="2">
    <source>
        <dbReference type="Proteomes" id="UP000887159"/>
    </source>
</evidence>
<name>A0A8X6SX12_TRICX</name>
<protein>
    <submittedName>
        <fullName evidence="1">Uncharacterized protein</fullName>
    </submittedName>
</protein>
<accession>A0A8X6SX12</accession>
<proteinExistence type="predicted"/>
<gene>
    <name evidence="1" type="ORF">TNCV_4225621</name>
</gene>